<evidence type="ECO:0000256" key="2">
    <source>
        <dbReference type="ARBA" id="ARBA00022679"/>
    </source>
</evidence>
<evidence type="ECO:0000259" key="8">
    <source>
        <dbReference type="Pfam" id="PF00370"/>
    </source>
</evidence>
<evidence type="ECO:0000256" key="4">
    <source>
        <dbReference type="ARBA" id="ARBA00022777"/>
    </source>
</evidence>
<dbReference type="RefSeq" id="WP_093249241.1">
    <property type="nucleotide sequence ID" value="NZ_FNQM01000002.1"/>
</dbReference>
<accession>A0A1H3XC93</accession>
<dbReference type="InterPro" id="IPR018484">
    <property type="entry name" value="FGGY_N"/>
</dbReference>
<dbReference type="PIRSF" id="PIRSF000538">
    <property type="entry name" value="GlpK"/>
    <property type="match status" value="1"/>
</dbReference>
<dbReference type="HAMAP" id="MF_02220">
    <property type="entry name" value="XylB"/>
    <property type="match status" value="1"/>
</dbReference>
<reference evidence="10 11" key="1">
    <citation type="submission" date="2016-10" db="EMBL/GenBank/DDBJ databases">
        <authorList>
            <person name="de Groot N.N."/>
        </authorList>
    </citation>
    <scope>NUCLEOTIDE SEQUENCE [LARGE SCALE GENOMIC DNA]</scope>
    <source>
        <strain evidence="10 11">DSM 15345</strain>
    </source>
</reference>
<feature type="domain" description="Carbohydrate kinase FGGY N-terminal" evidence="8">
    <location>
        <begin position="4"/>
        <end position="244"/>
    </location>
</feature>
<dbReference type="GO" id="GO:0005524">
    <property type="term" value="F:ATP binding"/>
    <property type="evidence" value="ECO:0007669"/>
    <property type="project" value="UniProtKB-UniRule"/>
</dbReference>
<dbReference type="InterPro" id="IPR050406">
    <property type="entry name" value="FGGY_Carb_Kinase"/>
</dbReference>
<dbReference type="InterPro" id="IPR000577">
    <property type="entry name" value="Carb_kinase_FGGY"/>
</dbReference>
<dbReference type="AlphaFoldDB" id="A0A1H3XC93"/>
<keyword evidence="6 7" id="KW-0119">Carbohydrate metabolism</keyword>
<dbReference type="GO" id="GO:0004856">
    <property type="term" value="F:D-xylulokinase activity"/>
    <property type="evidence" value="ECO:0007669"/>
    <property type="project" value="UniProtKB-UniRule"/>
</dbReference>
<feature type="domain" description="Carbohydrate kinase FGGY C-terminal" evidence="9">
    <location>
        <begin position="254"/>
        <end position="448"/>
    </location>
</feature>
<dbReference type="CDD" id="cd07808">
    <property type="entry name" value="ASKHA_NBD_FGGY_EcXK-like"/>
    <property type="match status" value="1"/>
</dbReference>
<dbReference type="GO" id="GO:0042732">
    <property type="term" value="P:D-xylose metabolic process"/>
    <property type="evidence" value="ECO:0007669"/>
    <property type="project" value="UniProtKB-KW"/>
</dbReference>
<dbReference type="Pfam" id="PF02782">
    <property type="entry name" value="FGGY_C"/>
    <property type="match status" value="1"/>
</dbReference>
<feature type="binding site" evidence="6">
    <location>
        <begin position="81"/>
        <end position="82"/>
    </location>
    <ligand>
        <name>substrate</name>
    </ligand>
</feature>
<name>A0A1H3XC93_9RHOB</name>
<comment type="similarity">
    <text evidence="1 6 7">Belongs to the FGGY kinase family.</text>
</comment>
<dbReference type="Pfam" id="PF00370">
    <property type="entry name" value="FGGY_N"/>
    <property type="match status" value="1"/>
</dbReference>
<feature type="active site" description="Proton acceptor" evidence="6">
    <location>
        <position position="237"/>
    </location>
</feature>
<dbReference type="EC" id="2.7.1.17" evidence="6 7"/>
<evidence type="ECO:0000256" key="3">
    <source>
        <dbReference type="ARBA" id="ARBA00022741"/>
    </source>
</evidence>
<dbReference type="PANTHER" id="PTHR43095">
    <property type="entry name" value="SUGAR KINASE"/>
    <property type="match status" value="1"/>
</dbReference>
<evidence type="ECO:0000313" key="10">
    <source>
        <dbReference type="EMBL" id="SDZ96997.1"/>
    </source>
</evidence>
<keyword evidence="11" id="KW-1185">Reference proteome</keyword>
<comment type="function">
    <text evidence="6">Catalyzes the phosphorylation of D-xylulose to D-xylulose 5-phosphate.</text>
</comment>
<organism evidence="10 11">
    <name type="scientific">Rubrimonas cliftonensis</name>
    <dbReference type="NCBI Taxonomy" id="89524"/>
    <lineage>
        <taxon>Bacteria</taxon>
        <taxon>Pseudomonadati</taxon>
        <taxon>Pseudomonadota</taxon>
        <taxon>Alphaproteobacteria</taxon>
        <taxon>Rhodobacterales</taxon>
        <taxon>Paracoccaceae</taxon>
        <taxon>Rubrimonas</taxon>
    </lineage>
</organism>
<keyword evidence="3 6" id="KW-0547">Nucleotide-binding</keyword>
<protein>
    <recommendedName>
        <fullName evidence="6 7">Xylulose kinase</fullName>
        <shortName evidence="6 7">Xylulokinase</shortName>
        <ecNumber evidence="6 7">2.7.1.17</ecNumber>
    </recommendedName>
</protein>
<sequence length="491" mass="49177">MATYLGIDLGTSALKALLVDEAGAALAQESAALTVQRPRPGWSEQAPDAWIAACMAALDALAARAPAAMAAVRGVGLSGQMHGATLLGADDRPLRPCMLWNDGRAEAHCAELEAAADFRGLAGNAVMAGFTAPKVAWVRAHEPEVFARIARVLLPKDYLRLALTGEAVSDPSDAAGTLWLDVGARTWSPALLAACGLDEAATPRLVEGSAVSGRLRPALAARWGMAQAPVVAGGAGDNAASACGVGAVRPGEGFVSLGTSGVLFLATAGFAPNPARGVHAFCHAGPGLWHQMGVILSAADSLSWLARALGRPPEAVAAMAAQADPATAPLFLPYLSGERTPHADAGLRGAFVGLDHAAGPEALARSVMEGVAFALADCAEALDGGAAGAVAGRPARAPSGPLHAVGGGARSDLWLRMIADATGLTLARPQGAEAGAALGAARLGLCAAEGEALQAVCAPAPAAEVVEPGPGADLAAERLARWRAALPASSF</sequence>
<dbReference type="NCBIfam" id="TIGR01312">
    <property type="entry name" value="XylB"/>
    <property type="match status" value="1"/>
</dbReference>
<dbReference type="PANTHER" id="PTHR43095:SF6">
    <property type="entry name" value="XYLULOSE KINASE"/>
    <property type="match status" value="1"/>
</dbReference>
<dbReference type="InterPro" id="IPR043129">
    <property type="entry name" value="ATPase_NBD"/>
</dbReference>
<evidence type="ECO:0000256" key="7">
    <source>
        <dbReference type="RuleBase" id="RU364073"/>
    </source>
</evidence>
<dbReference type="InterPro" id="IPR006000">
    <property type="entry name" value="Xylulokinase"/>
</dbReference>
<dbReference type="OrthoDB" id="9805576at2"/>
<evidence type="ECO:0000259" key="9">
    <source>
        <dbReference type="Pfam" id="PF02782"/>
    </source>
</evidence>
<dbReference type="SUPFAM" id="SSF53067">
    <property type="entry name" value="Actin-like ATPase domain"/>
    <property type="match status" value="2"/>
</dbReference>
<keyword evidence="2 6" id="KW-0808">Transferase</keyword>
<evidence type="ECO:0000256" key="5">
    <source>
        <dbReference type="ARBA" id="ARBA00022840"/>
    </source>
</evidence>
<dbReference type="InterPro" id="IPR018485">
    <property type="entry name" value="FGGY_C"/>
</dbReference>
<keyword evidence="6 7" id="KW-0859">Xylose metabolism</keyword>
<evidence type="ECO:0000313" key="11">
    <source>
        <dbReference type="Proteomes" id="UP000198703"/>
    </source>
</evidence>
<keyword evidence="5 6" id="KW-0067">ATP-binding</keyword>
<dbReference type="EMBL" id="FNQM01000002">
    <property type="protein sequence ID" value="SDZ96997.1"/>
    <property type="molecule type" value="Genomic_DNA"/>
</dbReference>
<comment type="catalytic activity">
    <reaction evidence="6 7">
        <text>D-xylulose + ATP = D-xylulose 5-phosphate + ADP + H(+)</text>
        <dbReference type="Rhea" id="RHEA:10964"/>
        <dbReference type="ChEBI" id="CHEBI:15378"/>
        <dbReference type="ChEBI" id="CHEBI:17140"/>
        <dbReference type="ChEBI" id="CHEBI:30616"/>
        <dbReference type="ChEBI" id="CHEBI:57737"/>
        <dbReference type="ChEBI" id="CHEBI:456216"/>
        <dbReference type="EC" id="2.7.1.17"/>
    </reaction>
</comment>
<evidence type="ECO:0000256" key="6">
    <source>
        <dbReference type="HAMAP-Rule" id="MF_02220"/>
    </source>
</evidence>
<dbReference type="Gene3D" id="3.30.420.40">
    <property type="match status" value="2"/>
</dbReference>
<dbReference type="Proteomes" id="UP000198703">
    <property type="component" value="Unassembled WGS sequence"/>
</dbReference>
<dbReference type="STRING" id="89524.SAMN05444370_102364"/>
<evidence type="ECO:0000256" key="1">
    <source>
        <dbReference type="ARBA" id="ARBA00009156"/>
    </source>
</evidence>
<proteinExistence type="inferred from homology"/>
<dbReference type="GO" id="GO:0005998">
    <property type="term" value="P:xylulose catabolic process"/>
    <property type="evidence" value="ECO:0007669"/>
    <property type="project" value="UniProtKB-UniRule"/>
</dbReference>
<keyword evidence="4 6" id="KW-0418">Kinase</keyword>
<feature type="site" description="Important for activity" evidence="6">
    <location>
        <position position="8"/>
    </location>
</feature>
<gene>
    <name evidence="6 7" type="primary">xylB</name>
    <name evidence="10" type="ORF">SAMN05444370_102364</name>
</gene>